<accession>A0AAE0JAJ1</accession>
<dbReference type="AlphaFoldDB" id="A0AAE0JAJ1"/>
<evidence type="ECO:0000256" key="2">
    <source>
        <dbReference type="SAM" id="MobiDB-lite"/>
    </source>
</evidence>
<name>A0AAE0JAJ1_9PEZI</name>
<keyword evidence="3" id="KW-0808">Transferase</keyword>
<dbReference type="GeneID" id="87866319"/>
<dbReference type="CDD" id="cd02440">
    <property type="entry name" value="AdoMet_MTases"/>
    <property type="match status" value="1"/>
</dbReference>
<protein>
    <submittedName>
        <fullName evidence="3">S-adenosyl-L-methionine-dependent methyltransferase</fullName>
    </submittedName>
</protein>
<dbReference type="Gene3D" id="3.40.50.150">
    <property type="entry name" value="Vaccinia Virus protein VP39"/>
    <property type="match status" value="1"/>
</dbReference>
<keyword evidence="4" id="KW-1185">Reference proteome</keyword>
<dbReference type="Pfam" id="PF13489">
    <property type="entry name" value="Methyltransf_23"/>
    <property type="match status" value="1"/>
</dbReference>
<organism evidence="3 4">
    <name type="scientific">Neurospora tetraspora</name>
    <dbReference type="NCBI Taxonomy" id="94610"/>
    <lineage>
        <taxon>Eukaryota</taxon>
        <taxon>Fungi</taxon>
        <taxon>Dikarya</taxon>
        <taxon>Ascomycota</taxon>
        <taxon>Pezizomycotina</taxon>
        <taxon>Sordariomycetes</taxon>
        <taxon>Sordariomycetidae</taxon>
        <taxon>Sordariales</taxon>
        <taxon>Sordariaceae</taxon>
        <taxon>Neurospora</taxon>
    </lineage>
</organism>
<dbReference type="RefSeq" id="XP_062679063.1">
    <property type="nucleotide sequence ID" value="XM_062829165.1"/>
</dbReference>
<dbReference type="GO" id="GO:0008168">
    <property type="term" value="F:methyltransferase activity"/>
    <property type="evidence" value="ECO:0007669"/>
    <property type="project" value="UniProtKB-KW"/>
</dbReference>
<dbReference type="GO" id="GO:0032259">
    <property type="term" value="P:methylation"/>
    <property type="evidence" value="ECO:0007669"/>
    <property type="project" value="UniProtKB-KW"/>
</dbReference>
<evidence type="ECO:0000313" key="3">
    <source>
        <dbReference type="EMBL" id="KAK3340121.1"/>
    </source>
</evidence>
<comment type="similarity">
    <text evidence="1">Belongs to the methyltransferase superfamily. LaeA methyltransferase family.</text>
</comment>
<dbReference type="EMBL" id="JAUEPP010000006">
    <property type="protein sequence ID" value="KAK3340121.1"/>
    <property type="molecule type" value="Genomic_DNA"/>
</dbReference>
<dbReference type="InterPro" id="IPR029063">
    <property type="entry name" value="SAM-dependent_MTases_sf"/>
</dbReference>
<proteinExistence type="inferred from homology"/>
<reference evidence="3" key="1">
    <citation type="journal article" date="2023" name="Mol. Phylogenet. Evol.">
        <title>Genome-scale phylogeny and comparative genomics of the fungal order Sordariales.</title>
        <authorList>
            <person name="Hensen N."/>
            <person name="Bonometti L."/>
            <person name="Westerberg I."/>
            <person name="Brannstrom I.O."/>
            <person name="Guillou S."/>
            <person name="Cros-Aarteil S."/>
            <person name="Calhoun S."/>
            <person name="Haridas S."/>
            <person name="Kuo A."/>
            <person name="Mondo S."/>
            <person name="Pangilinan J."/>
            <person name="Riley R."/>
            <person name="LaButti K."/>
            <person name="Andreopoulos B."/>
            <person name="Lipzen A."/>
            <person name="Chen C."/>
            <person name="Yan M."/>
            <person name="Daum C."/>
            <person name="Ng V."/>
            <person name="Clum A."/>
            <person name="Steindorff A."/>
            <person name="Ohm R.A."/>
            <person name="Martin F."/>
            <person name="Silar P."/>
            <person name="Natvig D.O."/>
            <person name="Lalanne C."/>
            <person name="Gautier V."/>
            <person name="Ament-Velasquez S.L."/>
            <person name="Kruys A."/>
            <person name="Hutchinson M.I."/>
            <person name="Powell A.J."/>
            <person name="Barry K."/>
            <person name="Miller A.N."/>
            <person name="Grigoriev I.V."/>
            <person name="Debuchy R."/>
            <person name="Gladieux P."/>
            <person name="Hiltunen Thoren M."/>
            <person name="Johannesson H."/>
        </authorList>
    </citation>
    <scope>NUCLEOTIDE SEQUENCE</scope>
    <source>
        <strain evidence="3">CBS 560.94</strain>
    </source>
</reference>
<keyword evidence="3" id="KW-0489">Methyltransferase</keyword>
<sequence length="406" mass="45570">MAASEDSFSKRANLCSSLTNLSTLSISIRDDEFPFKKAQSPSPEAKSLKGKEKSPTPGPASPVAHESLEPPDLPLLSGAHWGQQEVDEDNDSTLGSDTESSTVSISSSILYYRNILGRTYHSDSVTDGEYWGPNDAKANEVLDIMHEAMVQLFDGKLYTSPLNEKEIENAIDIGTGTGVWAIDFADDHPNCNVIGTDISPIQPSWVPPNARFVIDDASTEWTYKEDYFDFIHIRWLTGSIKDWDALYKEAFRCAKPGAWIEQLDCDAELYCFDGTMPEKSAMAEWGRIWKEVGRKTGLEVNVVSSNTIEKGMKNAGFTNITSEDYYVPVTPWSDDDEKMKQLGLYQSVALTHDIEGFLVYFMTNCLEWTPKEIANYAAAVRREFRERKIHGVVKWRMVRAQKPLDA</sequence>
<gene>
    <name evidence="3" type="ORF">B0H65DRAFT_540885</name>
</gene>
<dbReference type="SUPFAM" id="SSF53335">
    <property type="entry name" value="S-adenosyl-L-methionine-dependent methyltransferases"/>
    <property type="match status" value="1"/>
</dbReference>
<dbReference type="Proteomes" id="UP001278500">
    <property type="component" value="Unassembled WGS sequence"/>
</dbReference>
<evidence type="ECO:0000313" key="4">
    <source>
        <dbReference type="Proteomes" id="UP001278500"/>
    </source>
</evidence>
<feature type="region of interest" description="Disordered" evidence="2">
    <location>
        <begin position="32"/>
        <end position="78"/>
    </location>
</feature>
<comment type="caution">
    <text evidence="3">The sequence shown here is derived from an EMBL/GenBank/DDBJ whole genome shotgun (WGS) entry which is preliminary data.</text>
</comment>
<reference evidence="3" key="2">
    <citation type="submission" date="2023-06" db="EMBL/GenBank/DDBJ databases">
        <authorList>
            <consortium name="Lawrence Berkeley National Laboratory"/>
            <person name="Haridas S."/>
            <person name="Hensen N."/>
            <person name="Bonometti L."/>
            <person name="Westerberg I."/>
            <person name="Brannstrom I.O."/>
            <person name="Guillou S."/>
            <person name="Cros-Aarteil S."/>
            <person name="Calhoun S."/>
            <person name="Kuo A."/>
            <person name="Mondo S."/>
            <person name="Pangilinan J."/>
            <person name="Riley R."/>
            <person name="Labutti K."/>
            <person name="Andreopoulos B."/>
            <person name="Lipzen A."/>
            <person name="Chen C."/>
            <person name="Yanf M."/>
            <person name="Daum C."/>
            <person name="Ng V."/>
            <person name="Clum A."/>
            <person name="Steindorff A."/>
            <person name="Ohm R."/>
            <person name="Martin F."/>
            <person name="Silar P."/>
            <person name="Natvig D."/>
            <person name="Lalanne C."/>
            <person name="Gautier V."/>
            <person name="Ament-Velasquez S.L."/>
            <person name="Kruys A."/>
            <person name="Hutchinson M.I."/>
            <person name="Powell A.J."/>
            <person name="Barry K."/>
            <person name="Miller A.N."/>
            <person name="Grigoriev I.V."/>
            <person name="Debuchy R."/>
            <person name="Gladieux P."/>
            <person name="Thoren M.H."/>
            <person name="Johannesson H."/>
        </authorList>
    </citation>
    <scope>NUCLEOTIDE SEQUENCE</scope>
    <source>
        <strain evidence="3">CBS 560.94</strain>
    </source>
</reference>
<dbReference type="PANTHER" id="PTHR43591:SF10">
    <property type="entry name" value="ABC TRANSMEMBRANE TYPE-1 DOMAIN-CONTAINING PROTEIN-RELATED"/>
    <property type="match status" value="1"/>
</dbReference>
<evidence type="ECO:0000256" key="1">
    <source>
        <dbReference type="ARBA" id="ARBA00038158"/>
    </source>
</evidence>
<dbReference type="PANTHER" id="PTHR43591">
    <property type="entry name" value="METHYLTRANSFERASE"/>
    <property type="match status" value="1"/>
</dbReference>